<comment type="caution">
    <text evidence="3">The sequence shown here is derived from an EMBL/GenBank/DDBJ whole genome shotgun (WGS) entry which is preliminary data.</text>
</comment>
<feature type="compositionally biased region" description="Polar residues" evidence="1">
    <location>
        <begin position="29"/>
        <end position="42"/>
    </location>
</feature>
<dbReference type="Proteomes" id="UP000762676">
    <property type="component" value="Unassembled WGS sequence"/>
</dbReference>
<feature type="domain" description="BTB" evidence="2">
    <location>
        <begin position="70"/>
        <end position="135"/>
    </location>
</feature>
<proteinExistence type="predicted"/>
<evidence type="ECO:0000259" key="2">
    <source>
        <dbReference type="PROSITE" id="PS50097"/>
    </source>
</evidence>
<evidence type="ECO:0000313" key="4">
    <source>
        <dbReference type="Proteomes" id="UP000762676"/>
    </source>
</evidence>
<dbReference type="EMBL" id="BMAT01011028">
    <property type="protein sequence ID" value="GFR65327.1"/>
    <property type="molecule type" value="Genomic_DNA"/>
</dbReference>
<accession>A0AAV4EWQ8</accession>
<protein>
    <submittedName>
        <fullName evidence="3">Kelch-like protein 40</fullName>
    </submittedName>
</protein>
<dbReference type="Gene3D" id="2.100.10.30">
    <property type="entry name" value="Jacalin-like lectin domain"/>
    <property type="match status" value="1"/>
</dbReference>
<dbReference type="InterPro" id="IPR011705">
    <property type="entry name" value="BACK"/>
</dbReference>
<dbReference type="SUPFAM" id="SSF51101">
    <property type="entry name" value="Mannose-binding lectins"/>
    <property type="match status" value="1"/>
</dbReference>
<keyword evidence="4" id="KW-1185">Reference proteome</keyword>
<name>A0AAV4EWQ8_9GAST</name>
<dbReference type="CDD" id="cd14733">
    <property type="entry name" value="BACK"/>
    <property type="match status" value="1"/>
</dbReference>
<dbReference type="PROSITE" id="PS50097">
    <property type="entry name" value="BTB"/>
    <property type="match status" value="1"/>
</dbReference>
<dbReference type="Gene3D" id="3.30.710.10">
    <property type="entry name" value="Potassium Channel Kv1.1, Chain A"/>
    <property type="match status" value="1"/>
</dbReference>
<dbReference type="SUPFAM" id="SSF54695">
    <property type="entry name" value="POZ domain"/>
    <property type="match status" value="1"/>
</dbReference>
<dbReference type="SMART" id="SM00225">
    <property type="entry name" value="BTB"/>
    <property type="match status" value="1"/>
</dbReference>
<dbReference type="Pfam" id="PF07707">
    <property type="entry name" value="BACK"/>
    <property type="match status" value="1"/>
</dbReference>
<dbReference type="Pfam" id="PF00651">
    <property type="entry name" value="BTB"/>
    <property type="match status" value="1"/>
</dbReference>
<evidence type="ECO:0000313" key="3">
    <source>
        <dbReference type="EMBL" id="GFR65327.1"/>
    </source>
</evidence>
<dbReference type="CDD" id="cd18186">
    <property type="entry name" value="BTB_POZ_ZBTB_KLHL-like"/>
    <property type="match status" value="1"/>
</dbReference>
<dbReference type="InterPro" id="IPR011333">
    <property type="entry name" value="SKP1/BTB/POZ_sf"/>
</dbReference>
<dbReference type="AlphaFoldDB" id="A0AAV4EWQ8"/>
<dbReference type="InterPro" id="IPR036404">
    <property type="entry name" value="Jacalin-like_lectin_dom_sf"/>
</dbReference>
<dbReference type="Gene3D" id="1.25.40.420">
    <property type="match status" value="1"/>
</dbReference>
<dbReference type="PANTHER" id="PTHR45632">
    <property type="entry name" value="LD33804P"/>
    <property type="match status" value="1"/>
</dbReference>
<organism evidence="3 4">
    <name type="scientific">Elysia marginata</name>
    <dbReference type="NCBI Taxonomy" id="1093978"/>
    <lineage>
        <taxon>Eukaryota</taxon>
        <taxon>Metazoa</taxon>
        <taxon>Spiralia</taxon>
        <taxon>Lophotrochozoa</taxon>
        <taxon>Mollusca</taxon>
        <taxon>Gastropoda</taxon>
        <taxon>Heterobranchia</taxon>
        <taxon>Euthyneura</taxon>
        <taxon>Panpulmonata</taxon>
        <taxon>Sacoglossa</taxon>
        <taxon>Placobranchoidea</taxon>
        <taxon>Plakobranchidae</taxon>
        <taxon>Elysia</taxon>
    </lineage>
</organism>
<dbReference type="SMART" id="SM00875">
    <property type="entry name" value="BACK"/>
    <property type="match status" value="1"/>
</dbReference>
<gene>
    <name evidence="3" type="ORF">ElyMa_005529000</name>
</gene>
<sequence length="515" mass="58302">MSRKKQDSDDVPTPSWRAASRSDSRHEPSFNSAHNPSYPRQNSTAQIWDDERKEKLMDACHKSWQAGLYTDVKIRVRSETFSAHKLILASLSDYFKPLFEHDSNDKGEITLHSIEAETFSVLLHYAYTGIINVTRDNVQNVLIAADYFSISSVKKECEKYIASNLDCDNVCDAAQFAVGYSLPILKQRTLQFLKERLPEVSSTSGFRDLDPRFLVSFLDDDSLVLRVNGMPLKSVEREKLILGTVLQYLSDRGESDPQVLSMVFQTVRLIVIPKDDIRKCLKNFKHLKKIEGIKKYLDLHEVAVEFLKQRGQDYSLTTPIGGAGIENVPDAWFRRRKLASYEIHPGATRYAAGGQVAVARGHPSYLYNDPELEIERVEVWIRRWDGRPVIGGLAVTYRANPTFDLEGNADESELRQYCKGRCQSPNGRDYFCATFEPGEYVVKVTVNSGYLIDRLCFKTNTGRTLGPFGGPGGGKHSEVAPRGAMAYLYDINCDETNTQGSPAIYNLMFRWITLE</sequence>
<feature type="region of interest" description="Disordered" evidence="1">
    <location>
        <begin position="1"/>
        <end position="42"/>
    </location>
</feature>
<dbReference type="InterPro" id="IPR001229">
    <property type="entry name" value="Jacalin-like_lectin_dom"/>
</dbReference>
<evidence type="ECO:0000256" key="1">
    <source>
        <dbReference type="SAM" id="MobiDB-lite"/>
    </source>
</evidence>
<dbReference type="InterPro" id="IPR000210">
    <property type="entry name" value="BTB/POZ_dom"/>
</dbReference>
<dbReference type="Pfam" id="PF01419">
    <property type="entry name" value="Jacalin"/>
    <property type="match status" value="1"/>
</dbReference>
<reference evidence="3 4" key="1">
    <citation type="journal article" date="2021" name="Elife">
        <title>Chloroplast acquisition without the gene transfer in kleptoplastic sea slugs, Plakobranchus ocellatus.</title>
        <authorList>
            <person name="Maeda T."/>
            <person name="Takahashi S."/>
            <person name="Yoshida T."/>
            <person name="Shimamura S."/>
            <person name="Takaki Y."/>
            <person name="Nagai Y."/>
            <person name="Toyoda A."/>
            <person name="Suzuki Y."/>
            <person name="Arimoto A."/>
            <person name="Ishii H."/>
            <person name="Satoh N."/>
            <person name="Nishiyama T."/>
            <person name="Hasebe M."/>
            <person name="Maruyama T."/>
            <person name="Minagawa J."/>
            <person name="Obokata J."/>
            <person name="Shigenobu S."/>
        </authorList>
    </citation>
    <scope>NUCLEOTIDE SEQUENCE [LARGE SCALE GENOMIC DNA]</scope>
</reference>